<sequence length="407" mass="48487">MDKSYIAYYLRRLYHHVYFKELVKEYDTSISDEYFQLYKEVLHSKNLNNSSNDEDFLCDFVADLEGFRFNININLKKGTKEYSEALVTFKQLQMQIRQIDIIMMCEKNLGCIHDICHDKLFQIKEKKYRDYPIVEEILELTHKRLLTRCSDNDRLESINQVWMRTPTEAQKILNNTFEYVAEMIGEISLPNEFTDIAPKTSNKKTFEEVKTNLINNIENLSFVFLALLTSDERKWRMHKKDNFLSFMLDDYIEKVKISPKKEEVYIFYDLYMALNKSCTTTFYVKYFQNIGAKKDFPKKINELRHLYGSTYLYTQLLLYKSLFSVRKDFKHLSTILIGIELGLDVNRINNLANAVDNISNKKIKKIKNKNIASNYEKITQVLDKHWLVEEKIINFRHDKDGQSIIYT</sequence>
<dbReference type="KEGG" id="sbal:HUE88_01895"/>
<dbReference type="AlphaFoldDB" id="A0A7S7LX36"/>
<dbReference type="Proteomes" id="UP000593994">
    <property type="component" value="Chromosome"/>
</dbReference>
<evidence type="ECO:0000313" key="2">
    <source>
        <dbReference type="Proteomes" id="UP000593994"/>
    </source>
</evidence>
<evidence type="ECO:0000313" key="1">
    <source>
        <dbReference type="EMBL" id="QOY52473.1"/>
    </source>
</evidence>
<reference evidence="1 2" key="1">
    <citation type="submission" date="2020-05" db="EMBL/GenBank/DDBJ databases">
        <title>Sulfurimonas marisnigri, sp. nov., and Sulfurimonas baltica, sp. nov., manganese oxide reducing chemolithoautotrophs of the class Epsilonproteobacteria isolated from the pelagic redoxclines of the Black and Baltic Seas and emended description of the genus Sulfurimonas.</title>
        <authorList>
            <person name="Henkel J.V."/>
            <person name="Laudan C."/>
            <person name="Werner J."/>
            <person name="Neu T."/>
            <person name="Plewe S."/>
            <person name="Sproer C."/>
            <person name="Bunk B."/>
            <person name="Schulz-Vogt H.N."/>
        </authorList>
    </citation>
    <scope>NUCLEOTIDE SEQUENCE [LARGE SCALE GENOMIC DNA]</scope>
    <source>
        <strain evidence="1 2">GD2</strain>
    </source>
</reference>
<accession>A0A7S7LX36</accession>
<dbReference type="EMBL" id="CP054492">
    <property type="protein sequence ID" value="QOY52473.1"/>
    <property type="molecule type" value="Genomic_DNA"/>
</dbReference>
<proteinExistence type="predicted"/>
<keyword evidence="2" id="KW-1185">Reference proteome</keyword>
<protein>
    <submittedName>
        <fullName evidence="1">Uncharacterized protein</fullName>
    </submittedName>
</protein>
<name>A0A7S7LX36_9BACT</name>
<gene>
    <name evidence="1" type="ORF">HUE88_01895</name>
</gene>
<organism evidence="1 2">
    <name type="scientific">Candidatus Sulfurimonas baltica</name>
    <dbReference type="NCBI Taxonomy" id="2740404"/>
    <lineage>
        <taxon>Bacteria</taxon>
        <taxon>Pseudomonadati</taxon>
        <taxon>Campylobacterota</taxon>
        <taxon>Epsilonproteobacteria</taxon>
        <taxon>Campylobacterales</taxon>
        <taxon>Sulfurimonadaceae</taxon>
        <taxon>Sulfurimonas</taxon>
    </lineage>
</organism>
<dbReference type="RefSeq" id="WP_194370541.1">
    <property type="nucleotide sequence ID" value="NZ_CP054492.1"/>
</dbReference>